<keyword evidence="3" id="KW-1185">Reference proteome</keyword>
<proteinExistence type="predicted"/>
<evidence type="ECO:0000313" key="3">
    <source>
        <dbReference type="Proteomes" id="UP001143330"/>
    </source>
</evidence>
<evidence type="ECO:0000313" key="2">
    <source>
        <dbReference type="EMBL" id="GLK82715.1"/>
    </source>
</evidence>
<gene>
    <name evidence="2" type="ORF">GCM10017653_07840</name>
</gene>
<dbReference type="Proteomes" id="UP001143330">
    <property type="component" value="Unassembled WGS sequence"/>
</dbReference>
<dbReference type="AlphaFoldDB" id="A0A9W6JV70"/>
<organism evidence="2 3">
    <name type="scientific">Ancylobacter defluvii</name>
    <dbReference type="NCBI Taxonomy" id="1282440"/>
    <lineage>
        <taxon>Bacteria</taxon>
        <taxon>Pseudomonadati</taxon>
        <taxon>Pseudomonadota</taxon>
        <taxon>Alphaproteobacteria</taxon>
        <taxon>Hyphomicrobiales</taxon>
        <taxon>Xanthobacteraceae</taxon>
        <taxon>Ancylobacter</taxon>
    </lineage>
</organism>
<comment type="caution">
    <text evidence="2">The sequence shown here is derived from an EMBL/GenBank/DDBJ whole genome shotgun (WGS) entry which is preliminary data.</text>
</comment>
<name>A0A9W6JV70_9HYPH</name>
<evidence type="ECO:0008006" key="4">
    <source>
        <dbReference type="Google" id="ProtNLM"/>
    </source>
</evidence>
<protein>
    <recommendedName>
        <fullName evidence="4">DUF2188 domain-containing protein</fullName>
    </recommendedName>
</protein>
<accession>A0A9W6JV70</accession>
<sequence length="86" mass="9231">MQTAPRSRQDIYRIRGSEADWHVEQSDHTSMSYASKEAAFEAAVAAASNAIRDGHEVVILVPASRADESTLGVEDPGSGSPWTSLT</sequence>
<reference evidence="2" key="2">
    <citation type="submission" date="2023-01" db="EMBL/GenBank/DDBJ databases">
        <authorList>
            <person name="Sun Q."/>
            <person name="Evtushenko L."/>
        </authorList>
    </citation>
    <scope>NUCLEOTIDE SEQUENCE</scope>
    <source>
        <strain evidence="2">VKM B-2789</strain>
    </source>
</reference>
<dbReference type="RefSeq" id="WP_213366128.1">
    <property type="nucleotide sequence ID" value="NZ_BSFM01000004.1"/>
</dbReference>
<reference evidence="2" key="1">
    <citation type="journal article" date="2014" name="Int. J. Syst. Evol. Microbiol.">
        <title>Complete genome sequence of Corynebacterium casei LMG S-19264T (=DSM 44701T), isolated from a smear-ripened cheese.</title>
        <authorList>
            <consortium name="US DOE Joint Genome Institute (JGI-PGF)"/>
            <person name="Walter F."/>
            <person name="Albersmeier A."/>
            <person name="Kalinowski J."/>
            <person name="Ruckert C."/>
        </authorList>
    </citation>
    <scope>NUCLEOTIDE SEQUENCE</scope>
    <source>
        <strain evidence="2">VKM B-2789</strain>
    </source>
</reference>
<feature type="region of interest" description="Disordered" evidence="1">
    <location>
        <begin position="65"/>
        <end position="86"/>
    </location>
</feature>
<dbReference type="EMBL" id="BSFM01000004">
    <property type="protein sequence ID" value="GLK82715.1"/>
    <property type="molecule type" value="Genomic_DNA"/>
</dbReference>
<evidence type="ECO:0000256" key="1">
    <source>
        <dbReference type="SAM" id="MobiDB-lite"/>
    </source>
</evidence>